<name>A0A9X2C2R8_9BURK</name>
<dbReference type="InterPro" id="IPR041617">
    <property type="entry name" value="TPR_MalT"/>
</dbReference>
<dbReference type="InterPro" id="IPR036388">
    <property type="entry name" value="WH-like_DNA-bd_sf"/>
</dbReference>
<dbReference type="Pfam" id="PF00196">
    <property type="entry name" value="GerE"/>
    <property type="match status" value="1"/>
</dbReference>
<evidence type="ECO:0000256" key="4">
    <source>
        <dbReference type="SAM" id="MobiDB-lite"/>
    </source>
</evidence>
<dbReference type="PROSITE" id="PS00622">
    <property type="entry name" value="HTH_LUXR_1"/>
    <property type="match status" value="1"/>
</dbReference>
<dbReference type="GO" id="GO:0003677">
    <property type="term" value="F:DNA binding"/>
    <property type="evidence" value="ECO:0007669"/>
    <property type="project" value="UniProtKB-KW"/>
</dbReference>
<evidence type="ECO:0000256" key="1">
    <source>
        <dbReference type="ARBA" id="ARBA00023015"/>
    </source>
</evidence>
<dbReference type="SMART" id="SM00421">
    <property type="entry name" value="HTH_LUXR"/>
    <property type="match status" value="1"/>
</dbReference>
<dbReference type="EMBL" id="JAJLJH010000003">
    <property type="protein sequence ID" value="MCK9687139.1"/>
    <property type="molecule type" value="Genomic_DNA"/>
</dbReference>
<dbReference type="InterPro" id="IPR011990">
    <property type="entry name" value="TPR-like_helical_dom_sf"/>
</dbReference>
<dbReference type="InterPro" id="IPR000792">
    <property type="entry name" value="Tscrpt_reg_LuxR_C"/>
</dbReference>
<dbReference type="Proteomes" id="UP001139353">
    <property type="component" value="Unassembled WGS sequence"/>
</dbReference>
<organism evidence="6 7">
    <name type="scientific">Scleromatobacter humisilvae</name>
    <dbReference type="NCBI Taxonomy" id="2897159"/>
    <lineage>
        <taxon>Bacteria</taxon>
        <taxon>Pseudomonadati</taxon>
        <taxon>Pseudomonadota</taxon>
        <taxon>Betaproteobacteria</taxon>
        <taxon>Burkholderiales</taxon>
        <taxon>Sphaerotilaceae</taxon>
        <taxon>Scleromatobacter</taxon>
    </lineage>
</organism>
<proteinExistence type="predicted"/>
<dbReference type="Pfam" id="PF17874">
    <property type="entry name" value="TPR_MalT"/>
    <property type="match status" value="1"/>
</dbReference>
<dbReference type="AlphaFoldDB" id="A0A9X2C2R8"/>
<accession>A0A9X2C2R8</accession>
<sequence>MNLDLDPDGECCERAGVAFLIRASDFGLDAFETTPDPDVGGEPGSRGESRAAEPAPAPVRVARSKRAALQAWAALAAMKLAEGQSRIRCMAAGTVASPDDAVELECRLLDAAHALLNDDAEAAVEIVDDAIMVHEGAADHPATPLLLRLAHWKGRRLSAFCELARPVGPVPTRRRDAFCSILHLSMEAAVEAEQLRLATAGRLAHDALELSARFFGPDFPASRMATALSAAILYEQNHVDAADRLIRDRLVLSGSQGGIEGALRAYVVGARIAVTRQQVPFAILLLREAELLGEARNWPRLVALSLAERVRLLVEAGRIGEAEDCSARLRTMAAKSDRPGGEGVLAREVAICRARLELASGEGSEQSAASLNRIVSEHVSRRELQRATEMRMLLACILHRSGQDREAAAEAARALEDGATAGLYRTFLDAGEATRRLLEWLFEHRAGAAGLPDELRPYVRSLLKGFPERAPQAGSARTRHRSGESLSPRERHILTLMSHGLSNKRIAKMLEITPETVKSHAKHILLKLAAQTRVEAVSRACSLGII</sequence>
<dbReference type="PANTHER" id="PTHR44688">
    <property type="entry name" value="DNA-BINDING TRANSCRIPTIONAL ACTIVATOR DEVR_DOSR"/>
    <property type="match status" value="1"/>
</dbReference>
<dbReference type="PANTHER" id="PTHR44688:SF16">
    <property type="entry name" value="DNA-BINDING TRANSCRIPTIONAL ACTIVATOR DEVR_DOSR"/>
    <property type="match status" value="1"/>
</dbReference>
<dbReference type="GO" id="GO:0006355">
    <property type="term" value="P:regulation of DNA-templated transcription"/>
    <property type="evidence" value="ECO:0007669"/>
    <property type="project" value="InterPro"/>
</dbReference>
<comment type="caution">
    <text evidence="6">The sequence shown here is derived from an EMBL/GenBank/DDBJ whole genome shotgun (WGS) entry which is preliminary data.</text>
</comment>
<dbReference type="CDD" id="cd06170">
    <property type="entry name" value="LuxR_C_like"/>
    <property type="match status" value="1"/>
</dbReference>
<evidence type="ECO:0000313" key="7">
    <source>
        <dbReference type="Proteomes" id="UP001139353"/>
    </source>
</evidence>
<keyword evidence="7" id="KW-1185">Reference proteome</keyword>
<feature type="region of interest" description="Disordered" evidence="4">
    <location>
        <begin position="31"/>
        <end position="59"/>
    </location>
</feature>
<dbReference type="PROSITE" id="PS50043">
    <property type="entry name" value="HTH_LUXR_2"/>
    <property type="match status" value="1"/>
</dbReference>
<feature type="domain" description="HTH luxR-type" evidence="5">
    <location>
        <begin position="479"/>
        <end position="544"/>
    </location>
</feature>
<dbReference type="Gene3D" id="1.10.10.10">
    <property type="entry name" value="Winged helix-like DNA-binding domain superfamily/Winged helix DNA-binding domain"/>
    <property type="match status" value="1"/>
</dbReference>
<keyword evidence="2" id="KW-0238">DNA-binding</keyword>
<gene>
    <name evidence="6" type="ORF">LPC04_15615</name>
</gene>
<keyword evidence="1" id="KW-0805">Transcription regulation</keyword>
<evidence type="ECO:0000256" key="3">
    <source>
        <dbReference type="ARBA" id="ARBA00023163"/>
    </source>
</evidence>
<evidence type="ECO:0000256" key="2">
    <source>
        <dbReference type="ARBA" id="ARBA00023125"/>
    </source>
</evidence>
<reference evidence="6" key="1">
    <citation type="submission" date="2021-11" db="EMBL/GenBank/DDBJ databases">
        <title>BS-T2-15 a new species belonging to the Comamonadaceae family isolated from the soil of a French oak forest.</title>
        <authorList>
            <person name="Mieszkin S."/>
            <person name="Alain K."/>
        </authorList>
    </citation>
    <scope>NUCLEOTIDE SEQUENCE</scope>
    <source>
        <strain evidence="6">BS-T2-15</strain>
    </source>
</reference>
<dbReference type="Gene3D" id="1.25.40.10">
    <property type="entry name" value="Tetratricopeptide repeat domain"/>
    <property type="match status" value="1"/>
</dbReference>
<dbReference type="InterPro" id="IPR016032">
    <property type="entry name" value="Sig_transdc_resp-reg_C-effctor"/>
</dbReference>
<evidence type="ECO:0000259" key="5">
    <source>
        <dbReference type="PROSITE" id="PS50043"/>
    </source>
</evidence>
<evidence type="ECO:0000313" key="6">
    <source>
        <dbReference type="EMBL" id="MCK9687139.1"/>
    </source>
</evidence>
<dbReference type="RefSeq" id="WP_275683171.1">
    <property type="nucleotide sequence ID" value="NZ_JAJLJH010000003.1"/>
</dbReference>
<feature type="region of interest" description="Disordered" evidence="4">
    <location>
        <begin position="469"/>
        <end position="489"/>
    </location>
</feature>
<protein>
    <submittedName>
        <fullName evidence="6">LuxR C-terminal-related transcriptional regulator</fullName>
    </submittedName>
</protein>
<keyword evidence="3" id="KW-0804">Transcription</keyword>
<dbReference type="PRINTS" id="PR00038">
    <property type="entry name" value="HTHLUXR"/>
</dbReference>
<dbReference type="SUPFAM" id="SSF46894">
    <property type="entry name" value="C-terminal effector domain of the bipartite response regulators"/>
    <property type="match status" value="1"/>
</dbReference>